<evidence type="ECO:0000313" key="2">
    <source>
        <dbReference type="EMBL" id="KIY51950.1"/>
    </source>
</evidence>
<sequence length="665" mass="76431">MPNDNATEKPKLKITASNAYLALRDFRVPKKSKKTRVQPGTRTRTSKLALLPTLPLDILLEIFSNLLPLDVLHLSRASKALRRVLMHRSSMSVWKSAFASIPDLPPCPDDSSSLSETITSRLLPYEDVVIKNPDSDLASVFKKCLIFITWRDWPGTWCLKKDRDSIAHELQIWSSDRKDFLWLKTREANARRESSLMCSLWAHTKQTQRYDELDELREQRFKDICRRLIDIGFGEEVTYIRNLRYGDHFLGKSTLKVFVNLPAVRRPQALTEQIWKNIQPALLNYMAQAKAHRIENELAALNLERFKMFAEAWTTFRQSLPPSMLLPSPFDIRGMDGISDILNKSPSDPEHPSTDTQVSVALFEPALNALMPFIDKWRTDVAILGARKVLNFHGPLPYLFEYFCPETRLRLATTVFYCNAPWHTRMTETILPEPTYHRMYWPEFMYHQCNSSRWYDYTGSFLERDETLGSGEWIGCQRCAWSATHLDVDVGASDMAAKIVAACGRDSDEATVEELDALDPRLVCLKCTRGARCDGERIMPIRSWRQTVDHAMDVHWGASDVDFECITEEDTVLARSAQDMEPEARRWRCFRCVDTQKDVLMTTGQLSNHLRAHHFLSMKRAVQGKDYFLAPEVRPRQPLTLKMKPKKVTAAPCIKIRGLLGKASD</sequence>
<dbReference type="InterPro" id="IPR036047">
    <property type="entry name" value="F-box-like_dom_sf"/>
</dbReference>
<dbReference type="OrthoDB" id="2322499at2759"/>
<dbReference type="AlphaFoldDB" id="A0A0D7AJB3"/>
<feature type="domain" description="F-box" evidence="1">
    <location>
        <begin position="48"/>
        <end position="97"/>
    </location>
</feature>
<evidence type="ECO:0000259" key="1">
    <source>
        <dbReference type="PROSITE" id="PS50181"/>
    </source>
</evidence>
<dbReference type="Proteomes" id="UP000054144">
    <property type="component" value="Unassembled WGS sequence"/>
</dbReference>
<evidence type="ECO:0000313" key="3">
    <source>
        <dbReference type="Proteomes" id="UP000054144"/>
    </source>
</evidence>
<accession>A0A0D7AJB3</accession>
<name>A0A0D7AJB3_9AGAR</name>
<dbReference type="SUPFAM" id="SSF81383">
    <property type="entry name" value="F-box domain"/>
    <property type="match status" value="1"/>
</dbReference>
<gene>
    <name evidence="2" type="ORF">FISHEDRAFT_70186</name>
</gene>
<keyword evidence="3" id="KW-1185">Reference proteome</keyword>
<protein>
    <recommendedName>
        <fullName evidence="1">F-box domain-containing protein</fullName>
    </recommendedName>
</protein>
<dbReference type="PROSITE" id="PS50181">
    <property type="entry name" value="FBOX"/>
    <property type="match status" value="1"/>
</dbReference>
<proteinExistence type="predicted"/>
<reference evidence="2 3" key="1">
    <citation type="journal article" date="2015" name="Fungal Genet. Biol.">
        <title>Evolution of novel wood decay mechanisms in Agaricales revealed by the genome sequences of Fistulina hepatica and Cylindrobasidium torrendii.</title>
        <authorList>
            <person name="Floudas D."/>
            <person name="Held B.W."/>
            <person name="Riley R."/>
            <person name="Nagy L.G."/>
            <person name="Koehler G."/>
            <person name="Ransdell A.S."/>
            <person name="Younus H."/>
            <person name="Chow J."/>
            <person name="Chiniquy J."/>
            <person name="Lipzen A."/>
            <person name="Tritt A."/>
            <person name="Sun H."/>
            <person name="Haridas S."/>
            <person name="LaButti K."/>
            <person name="Ohm R.A."/>
            <person name="Kues U."/>
            <person name="Blanchette R.A."/>
            <person name="Grigoriev I.V."/>
            <person name="Minto R.E."/>
            <person name="Hibbett D.S."/>
        </authorList>
    </citation>
    <scope>NUCLEOTIDE SEQUENCE [LARGE SCALE GENOMIC DNA]</scope>
    <source>
        <strain evidence="2 3">ATCC 64428</strain>
    </source>
</reference>
<dbReference type="EMBL" id="KN881646">
    <property type="protein sequence ID" value="KIY51950.1"/>
    <property type="molecule type" value="Genomic_DNA"/>
</dbReference>
<dbReference type="Pfam" id="PF12937">
    <property type="entry name" value="F-box-like"/>
    <property type="match status" value="1"/>
</dbReference>
<dbReference type="CDD" id="cd09917">
    <property type="entry name" value="F-box_SF"/>
    <property type="match status" value="1"/>
</dbReference>
<dbReference type="InterPro" id="IPR001810">
    <property type="entry name" value="F-box_dom"/>
</dbReference>
<organism evidence="2 3">
    <name type="scientific">Fistulina hepatica ATCC 64428</name>
    <dbReference type="NCBI Taxonomy" id="1128425"/>
    <lineage>
        <taxon>Eukaryota</taxon>
        <taxon>Fungi</taxon>
        <taxon>Dikarya</taxon>
        <taxon>Basidiomycota</taxon>
        <taxon>Agaricomycotina</taxon>
        <taxon>Agaricomycetes</taxon>
        <taxon>Agaricomycetidae</taxon>
        <taxon>Agaricales</taxon>
        <taxon>Fistulinaceae</taxon>
        <taxon>Fistulina</taxon>
    </lineage>
</organism>